<dbReference type="GO" id="GO:0035731">
    <property type="term" value="F:dinitrosyl-iron complex binding"/>
    <property type="evidence" value="ECO:0007669"/>
    <property type="project" value="UniProtKB-UniRule"/>
</dbReference>
<evidence type="ECO:0000256" key="11">
    <source>
        <dbReference type="HAMAP-Rule" id="MF_01479"/>
    </source>
</evidence>
<evidence type="ECO:0000256" key="4">
    <source>
        <dbReference type="ARBA" id="ARBA00022723"/>
    </source>
</evidence>
<organism evidence="13 14">
    <name type="scientific">Williamsia marianensis</name>
    <dbReference type="NCBI Taxonomy" id="85044"/>
    <lineage>
        <taxon>Bacteria</taxon>
        <taxon>Bacillati</taxon>
        <taxon>Actinomycetota</taxon>
        <taxon>Actinomycetes</taxon>
        <taxon>Mycobacteriales</taxon>
        <taxon>Nocardiaceae</taxon>
        <taxon>Williamsia</taxon>
    </lineage>
</organism>
<dbReference type="GO" id="GO:0045892">
    <property type="term" value="P:negative regulation of DNA-templated transcription"/>
    <property type="evidence" value="ECO:0007669"/>
    <property type="project" value="TreeGrafter"/>
</dbReference>
<gene>
    <name evidence="11" type="primary">whiB</name>
    <name evidence="13" type="ORF">CSW57_02460</name>
</gene>
<keyword evidence="7 11" id="KW-0805">Transcription regulation</keyword>
<dbReference type="InterPro" id="IPR034768">
    <property type="entry name" value="4FE4S_WBL"/>
</dbReference>
<feature type="binding site" evidence="11">
    <location>
        <position position="38"/>
    </location>
    <ligand>
        <name>[4Fe-4S] cluster</name>
        <dbReference type="ChEBI" id="CHEBI:49883"/>
    </ligand>
</feature>
<keyword evidence="9 11" id="KW-1015">Disulfide bond</keyword>
<dbReference type="GO" id="GO:0005737">
    <property type="term" value="C:cytoplasm"/>
    <property type="evidence" value="ECO:0007669"/>
    <property type="project" value="UniProtKB-SubCell"/>
</dbReference>
<keyword evidence="5 11" id="KW-0408">Iron</keyword>
<comment type="subcellular location">
    <subcellularLocation>
        <location evidence="1 11">Cytoplasm</location>
    </subcellularLocation>
</comment>
<evidence type="ECO:0000256" key="10">
    <source>
        <dbReference type="ARBA" id="ARBA00023163"/>
    </source>
</evidence>
<proteinExistence type="inferred from homology"/>
<feature type="domain" description="4Fe-4S Wbl-type" evidence="12">
    <location>
        <begin position="37"/>
        <end position="104"/>
    </location>
</feature>
<evidence type="ECO:0000256" key="1">
    <source>
        <dbReference type="ARBA" id="ARBA00004496"/>
    </source>
</evidence>
<dbReference type="PROSITE" id="PS51674">
    <property type="entry name" value="4FE4S_WBL"/>
    <property type="match status" value="1"/>
</dbReference>
<dbReference type="GO" id="GO:0047134">
    <property type="term" value="F:protein-disulfide reductase [NAD(P)H] activity"/>
    <property type="evidence" value="ECO:0007669"/>
    <property type="project" value="TreeGrafter"/>
</dbReference>
<feature type="binding site" evidence="11">
    <location>
        <position position="80"/>
    </location>
    <ligand>
        <name>[4Fe-4S] cluster</name>
        <dbReference type="ChEBI" id="CHEBI:49883"/>
    </ligand>
</feature>
<dbReference type="Proteomes" id="UP000225108">
    <property type="component" value="Unassembled WGS sequence"/>
</dbReference>
<evidence type="ECO:0000256" key="6">
    <source>
        <dbReference type="ARBA" id="ARBA00023014"/>
    </source>
</evidence>
<dbReference type="PANTHER" id="PTHR38839">
    <property type="entry name" value="TRANSCRIPTIONAL REGULATOR WHID-RELATED"/>
    <property type="match status" value="1"/>
</dbReference>
<dbReference type="HAMAP" id="MF_01479">
    <property type="entry name" value="WhiB"/>
    <property type="match status" value="1"/>
</dbReference>
<evidence type="ECO:0000313" key="13">
    <source>
        <dbReference type="EMBL" id="PHV68143.1"/>
    </source>
</evidence>
<dbReference type="GO" id="GO:0003677">
    <property type="term" value="F:DNA binding"/>
    <property type="evidence" value="ECO:0007669"/>
    <property type="project" value="UniProtKB-UniRule"/>
</dbReference>
<dbReference type="GO" id="GO:0051539">
    <property type="term" value="F:4 iron, 4 sulfur cluster binding"/>
    <property type="evidence" value="ECO:0007669"/>
    <property type="project" value="UniProtKB-UniRule"/>
</dbReference>
<keyword evidence="11" id="KW-0963">Cytoplasm</keyword>
<sequence>MNAWRQRAINQGEWVVEVFAFGAESGVGGWDWRVRGRCRDQGIDWEIFFAPSGREPAAVRRRREAEAKALCHGCPVVRQCRDHAVEFDEKHGIWGGMTVDEIATVARDARSA</sequence>
<protein>
    <recommendedName>
        <fullName evidence="11">Transcriptional regulator WhiB</fullName>
    </recommendedName>
</protein>
<comment type="PTM">
    <text evidence="11">Upon Fe-S cluster removal intramolecular disulfide bonds are formed.</text>
</comment>
<dbReference type="InterPro" id="IPR003482">
    <property type="entry name" value="Whib"/>
</dbReference>
<keyword evidence="10 11" id="KW-0804">Transcription</keyword>
<feature type="binding site" evidence="11">
    <location>
        <position position="71"/>
    </location>
    <ligand>
        <name>[4Fe-4S] cluster</name>
        <dbReference type="ChEBI" id="CHEBI:49883"/>
    </ligand>
</feature>
<keyword evidence="4 11" id="KW-0479">Metal-binding</keyword>
<evidence type="ECO:0000259" key="12">
    <source>
        <dbReference type="PROSITE" id="PS51674"/>
    </source>
</evidence>
<reference evidence="13 14" key="1">
    <citation type="submission" date="2017-10" db="EMBL/GenBank/DDBJ databases">
        <title>The draft genome sequence of Williamsia sp. BULT 1.1 isolated from the semi-arid grassland soils from South Africa.</title>
        <authorList>
            <person name="Kabwe M.H."/>
            <person name="Govender N."/>
            <person name="Mutseka Lunga P."/>
            <person name="Vikram S."/>
            <person name="Makhalanyane T.P."/>
        </authorList>
    </citation>
    <scope>NUCLEOTIDE SEQUENCE [LARGE SCALE GENOMIC DNA]</scope>
    <source>
        <strain evidence="13 14">BULT 1.1</strain>
    </source>
</reference>
<dbReference type="GO" id="GO:0045454">
    <property type="term" value="P:cell redox homeostasis"/>
    <property type="evidence" value="ECO:0007669"/>
    <property type="project" value="TreeGrafter"/>
</dbReference>
<comment type="function">
    <text evidence="11">Acts as a transcriptional regulator. Probably redox-responsive. The apo- but not holo-form probably binds DNA.</text>
</comment>
<dbReference type="Pfam" id="PF02467">
    <property type="entry name" value="Whib"/>
    <property type="match status" value="1"/>
</dbReference>
<comment type="PTM">
    <text evidence="11">The Fe-S cluster can be nitrosylated by nitric oxide (NO).</text>
</comment>
<keyword evidence="6 11" id="KW-0411">Iron-sulfur</keyword>
<evidence type="ECO:0000256" key="9">
    <source>
        <dbReference type="ARBA" id="ARBA00023157"/>
    </source>
</evidence>
<evidence type="ECO:0000256" key="3">
    <source>
        <dbReference type="ARBA" id="ARBA00022485"/>
    </source>
</evidence>
<evidence type="ECO:0000313" key="14">
    <source>
        <dbReference type="Proteomes" id="UP000225108"/>
    </source>
</evidence>
<keyword evidence="3 11" id="KW-0004">4Fe-4S</keyword>
<evidence type="ECO:0000256" key="2">
    <source>
        <dbReference type="ARBA" id="ARBA00006597"/>
    </source>
</evidence>
<dbReference type="EMBL" id="PEBD01000004">
    <property type="protein sequence ID" value="PHV68143.1"/>
    <property type="molecule type" value="Genomic_DNA"/>
</dbReference>
<dbReference type="GO" id="GO:0046872">
    <property type="term" value="F:metal ion binding"/>
    <property type="evidence" value="ECO:0007669"/>
    <property type="project" value="UniProtKB-KW"/>
</dbReference>
<evidence type="ECO:0000256" key="8">
    <source>
        <dbReference type="ARBA" id="ARBA00023125"/>
    </source>
</evidence>
<feature type="binding site" evidence="11">
    <location>
        <position position="74"/>
    </location>
    <ligand>
        <name>[4Fe-4S] cluster</name>
        <dbReference type="ChEBI" id="CHEBI:49883"/>
    </ligand>
</feature>
<name>A0A2G3PQY6_WILMA</name>
<evidence type="ECO:0000256" key="7">
    <source>
        <dbReference type="ARBA" id="ARBA00023015"/>
    </source>
</evidence>
<comment type="cofactor">
    <cofactor evidence="11">
        <name>[4Fe-4S] cluster</name>
        <dbReference type="ChEBI" id="CHEBI:49883"/>
    </cofactor>
    <text evidence="11">Binds 1 [4Fe-4S] cluster per subunit. Following nitrosylation of the [4Fe-4S] cluster binds 1 [4Fe-8(NO)] cluster per subunit.</text>
</comment>
<keyword evidence="8 11" id="KW-0238">DNA-binding</keyword>
<dbReference type="AlphaFoldDB" id="A0A2G3PQY6"/>
<comment type="similarity">
    <text evidence="2 11">Belongs to the WhiB family.</text>
</comment>
<comment type="caution">
    <text evidence="13">The sequence shown here is derived from an EMBL/GenBank/DDBJ whole genome shotgun (WGS) entry which is preliminary data.</text>
</comment>
<evidence type="ECO:0000256" key="5">
    <source>
        <dbReference type="ARBA" id="ARBA00023004"/>
    </source>
</evidence>
<accession>A0A2G3PQY6</accession>